<accession>A0A382GU10</accession>
<dbReference type="Gene3D" id="1.10.3990.20">
    <property type="entry name" value="protein bp1543"/>
    <property type="match status" value="1"/>
</dbReference>
<feature type="domain" description="Ribbon-helix-helix" evidence="1">
    <location>
        <begin position="15"/>
        <end position="75"/>
    </location>
</feature>
<dbReference type="Pfam" id="PF13467">
    <property type="entry name" value="RHH_4"/>
    <property type="match status" value="1"/>
</dbReference>
<sequence length="82" mass="9423">VVKTEDTQRDETILRKRSVLISGHQTSISIEDAFWIELKSICKQETKSLNQIATEVDERRSGNLSSALRVFILNYKAQDRLT</sequence>
<dbReference type="InterPro" id="IPR038268">
    <property type="entry name" value="RHH_sf"/>
</dbReference>
<reference evidence="2" key="1">
    <citation type="submission" date="2018-05" db="EMBL/GenBank/DDBJ databases">
        <authorList>
            <person name="Lanie J.A."/>
            <person name="Ng W.-L."/>
            <person name="Kazmierczak K.M."/>
            <person name="Andrzejewski T.M."/>
            <person name="Davidsen T.M."/>
            <person name="Wayne K.J."/>
            <person name="Tettelin H."/>
            <person name="Glass J.I."/>
            <person name="Rusch D."/>
            <person name="Podicherti R."/>
            <person name="Tsui H.-C.T."/>
            <person name="Winkler M.E."/>
        </authorList>
    </citation>
    <scope>NUCLEOTIDE SEQUENCE</scope>
</reference>
<dbReference type="InterPro" id="IPR027373">
    <property type="entry name" value="RHH_dom"/>
</dbReference>
<proteinExistence type="predicted"/>
<name>A0A382GU10_9ZZZZ</name>
<feature type="non-terminal residue" evidence="2">
    <location>
        <position position="1"/>
    </location>
</feature>
<evidence type="ECO:0000259" key="1">
    <source>
        <dbReference type="Pfam" id="PF13467"/>
    </source>
</evidence>
<dbReference type="AlphaFoldDB" id="A0A382GU10"/>
<dbReference type="EMBL" id="UINC01057322">
    <property type="protein sequence ID" value="SVB78334.1"/>
    <property type="molecule type" value="Genomic_DNA"/>
</dbReference>
<evidence type="ECO:0000313" key="2">
    <source>
        <dbReference type="EMBL" id="SVB78334.1"/>
    </source>
</evidence>
<protein>
    <recommendedName>
        <fullName evidence="1">Ribbon-helix-helix domain-containing protein</fullName>
    </recommendedName>
</protein>
<gene>
    <name evidence="2" type="ORF">METZ01_LOCUS231188</name>
</gene>
<organism evidence="2">
    <name type="scientific">marine metagenome</name>
    <dbReference type="NCBI Taxonomy" id="408172"/>
    <lineage>
        <taxon>unclassified sequences</taxon>
        <taxon>metagenomes</taxon>
        <taxon>ecological metagenomes</taxon>
    </lineage>
</organism>